<dbReference type="InterPro" id="IPR012341">
    <property type="entry name" value="6hp_glycosidase-like_sf"/>
</dbReference>
<dbReference type="Proteomes" id="UP000319769">
    <property type="component" value="Unassembled WGS sequence"/>
</dbReference>
<dbReference type="SUPFAM" id="SSF48208">
    <property type="entry name" value="Six-hairpin glycosidases"/>
    <property type="match status" value="1"/>
</dbReference>
<dbReference type="PANTHER" id="PTHR31616:SF0">
    <property type="entry name" value="GLUCAN 1,4-ALPHA-GLUCOSIDASE"/>
    <property type="match status" value="1"/>
</dbReference>
<dbReference type="InterPro" id="IPR045582">
    <property type="entry name" value="Trehalase-like_N"/>
</dbReference>
<gene>
    <name evidence="3" type="ORF">FPZ12_008795</name>
</gene>
<organism evidence="3 4">
    <name type="scientific">Amycolatopsis acidicola</name>
    <dbReference type="NCBI Taxonomy" id="2596893"/>
    <lineage>
        <taxon>Bacteria</taxon>
        <taxon>Bacillati</taxon>
        <taxon>Actinomycetota</taxon>
        <taxon>Actinomycetes</taxon>
        <taxon>Pseudonocardiales</taxon>
        <taxon>Pseudonocardiaceae</taxon>
        <taxon>Amycolatopsis</taxon>
    </lineage>
</organism>
<reference evidence="3" key="1">
    <citation type="submission" date="2019-09" db="EMBL/GenBank/DDBJ databases">
        <authorList>
            <person name="Teo W.F.A."/>
            <person name="Duangmal K."/>
        </authorList>
    </citation>
    <scope>NUCLEOTIDE SEQUENCE [LARGE SCALE GENOMIC DNA]</scope>
    <source>
        <strain evidence="3">K81G1</strain>
    </source>
</reference>
<proteinExistence type="predicted"/>
<evidence type="ECO:0000313" key="4">
    <source>
        <dbReference type="Proteomes" id="UP000319769"/>
    </source>
</evidence>
<dbReference type="PANTHER" id="PTHR31616">
    <property type="entry name" value="TREHALASE"/>
    <property type="match status" value="1"/>
</dbReference>
<feature type="domain" description="GH15-like" evidence="1">
    <location>
        <begin position="230"/>
        <end position="597"/>
    </location>
</feature>
<dbReference type="Pfam" id="PF19291">
    <property type="entry name" value="TREH_N"/>
    <property type="match status" value="1"/>
</dbReference>
<evidence type="ECO:0000313" key="3">
    <source>
        <dbReference type="EMBL" id="KAA9163598.1"/>
    </source>
</evidence>
<evidence type="ECO:0000259" key="1">
    <source>
        <dbReference type="Pfam" id="PF00723"/>
    </source>
</evidence>
<dbReference type="OrthoDB" id="3902805at2"/>
<accession>A0A5N0VDD4</accession>
<keyword evidence="4" id="KW-1185">Reference proteome</keyword>
<keyword evidence="3" id="KW-0378">Hydrolase</keyword>
<dbReference type="Pfam" id="PF00723">
    <property type="entry name" value="Glyco_hydro_15"/>
    <property type="match status" value="1"/>
</dbReference>
<feature type="domain" description="Trehalase-like N-terminal" evidence="2">
    <location>
        <begin position="4"/>
        <end position="147"/>
    </location>
</feature>
<dbReference type="GO" id="GO:0005975">
    <property type="term" value="P:carbohydrate metabolic process"/>
    <property type="evidence" value="ECO:0007669"/>
    <property type="project" value="InterPro"/>
</dbReference>
<dbReference type="InterPro" id="IPR011613">
    <property type="entry name" value="GH15-like"/>
</dbReference>
<dbReference type="GO" id="GO:0004553">
    <property type="term" value="F:hydrolase activity, hydrolyzing O-glycosyl compounds"/>
    <property type="evidence" value="ECO:0007669"/>
    <property type="project" value="TreeGrafter"/>
</dbReference>
<dbReference type="AlphaFoldDB" id="A0A5N0VDD4"/>
<evidence type="ECO:0000259" key="2">
    <source>
        <dbReference type="Pfam" id="PF19291"/>
    </source>
</evidence>
<name>A0A5N0VDD4_9PSEU</name>
<dbReference type="Gene3D" id="1.50.10.10">
    <property type="match status" value="1"/>
</dbReference>
<dbReference type="InterPro" id="IPR008928">
    <property type="entry name" value="6-hairpin_glycosidase_sf"/>
</dbReference>
<sequence>MTETAIAEHGIVGDLQTAALISTDGSVDWFCCPRFDSPSVFGSLLDGADGGHFHVRPAAGEYTVKQAYHPDSAVLITRFFTPTGVGEVADFMPPEDGPATGRHRIVRLVRCVRGRMRFEVEVAPRFDYGRQPHETRFTAEGILFSANGSRLALHPVREPEDEVLAEGGIVGGDARFTVSLTAGQIRGMVLESEPDGPPRELRAAEIRELFEHTVGFWRSWVAGATYHGRWREAVIRSAITLKLLTYAPTGGMVAAPTMGLPEQVGGERNWDYRYTWVRDASFSVGALLGLGLVEEARAFGMWLGDRVRERTGGPSGPLKIMYRVDGSSELKEEVLPGWSGYRGSRPVRVGNDAADQLQLDIYGEAMDSLFIGDRAGLELPLAGWSAITEVLDWVSRNWQQDEEGIWETRGGRQPFTYGRLMCWVALDRGIRLAAARGLPADVARWTAERDRIHREILERGWRPGRHAFVQHYGTDVLDSSLLRMAKAGFISATDPQWMSTLDAMKAELVTDSLVFRYDPGASPDGLRGEEGTFSLCTFTYAEALARAGRLDEAWEAFSKMLTYANHVGLYSEEIALTGEQVGNFPQAFTHLALIDAALTLDRALDERARRSARAPRPRSAKSG</sequence>
<dbReference type="EMBL" id="VMNW02000009">
    <property type="protein sequence ID" value="KAA9163598.1"/>
    <property type="molecule type" value="Genomic_DNA"/>
</dbReference>
<protein>
    <submittedName>
        <fullName evidence="3">Glycoside hydrolase family 15 protein</fullName>
    </submittedName>
</protein>
<comment type="caution">
    <text evidence="3">The sequence shown here is derived from an EMBL/GenBank/DDBJ whole genome shotgun (WGS) entry which is preliminary data.</text>
</comment>
<dbReference type="RefSeq" id="WP_144748329.1">
    <property type="nucleotide sequence ID" value="NZ_VMNW02000009.1"/>
</dbReference>